<name>A0A0H5SK15_HERHM</name>
<gene>
    <name evidence="2" type="ORF">HHT355_2671</name>
</gene>
<evidence type="ECO:0000259" key="1">
    <source>
        <dbReference type="Pfam" id="PF13614"/>
    </source>
</evidence>
<evidence type="ECO:0000313" key="3">
    <source>
        <dbReference type="Proteomes" id="UP000236497"/>
    </source>
</evidence>
<dbReference type="Pfam" id="PF13614">
    <property type="entry name" value="AAA_31"/>
    <property type="match status" value="1"/>
</dbReference>
<dbReference type="AlphaFoldDB" id="A0A0H5SK15"/>
<dbReference type="CDD" id="cd02042">
    <property type="entry name" value="ParAB_family"/>
    <property type="match status" value="1"/>
</dbReference>
<feature type="domain" description="AAA" evidence="1">
    <location>
        <begin position="5"/>
        <end position="199"/>
    </location>
</feature>
<sequence>MCRNNVISFMNMKGGVGKSTLCVNIAHCLSKHFNKRILLIDLDPQFNATQYLVPQDKYVSEIYEQNKTIYNIFRERKVKPSLVDGDIEVDEANLQGLEYKINENLFLIPGDLQMVNVEKSNVLGREHKLTKYIENNNLKAIYDFIFIDCPPTQSIYTLSAFYASNYYIMPVKPDFLSTLGINLFRNAIKEYNEEFPHKINCLGMIFTLAQEHTNHGSAKMQEIREKYKFHIFNNYISHSIKVPENAERNICLYDIADFKQNIIDLSQEFLDVYYDENGGR</sequence>
<dbReference type="InterPro" id="IPR050678">
    <property type="entry name" value="DNA_Partitioning_ATPase"/>
</dbReference>
<evidence type="ECO:0000313" key="2">
    <source>
        <dbReference type="EMBL" id="CRZ35852.1"/>
    </source>
</evidence>
<keyword evidence="3" id="KW-1185">Reference proteome</keyword>
<dbReference type="PANTHER" id="PTHR13696:SF99">
    <property type="entry name" value="COBYRINIC ACID AC-DIAMIDE SYNTHASE"/>
    <property type="match status" value="1"/>
</dbReference>
<dbReference type="InterPro" id="IPR025669">
    <property type="entry name" value="AAA_dom"/>
</dbReference>
<dbReference type="SUPFAM" id="SSF52540">
    <property type="entry name" value="P-loop containing nucleoside triphosphate hydrolases"/>
    <property type="match status" value="1"/>
</dbReference>
<dbReference type="InterPro" id="IPR027417">
    <property type="entry name" value="P-loop_NTPase"/>
</dbReference>
<protein>
    <recommendedName>
        <fullName evidence="1">AAA domain-containing protein</fullName>
    </recommendedName>
</protein>
<proteinExistence type="predicted"/>
<accession>A0A0H5SK15</accession>
<dbReference type="EMBL" id="CVTD020000029">
    <property type="protein sequence ID" value="CRZ35852.1"/>
    <property type="molecule type" value="Genomic_DNA"/>
</dbReference>
<dbReference type="Proteomes" id="UP000236497">
    <property type="component" value="Unassembled WGS sequence"/>
</dbReference>
<organism evidence="2 3">
    <name type="scientific">Herbinix hemicellulosilytica</name>
    <dbReference type="NCBI Taxonomy" id="1564487"/>
    <lineage>
        <taxon>Bacteria</taxon>
        <taxon>Bacillati</taxon>
        <taxon>Bacillota</taxon>
        <taxon>Clostridia</taxon>
        <taxon>Lachnospirales</taxon>
        <taxon>Lachnospiraceae</taxon>
        <taxon>Herbinix</taxon>
    </lineage>
</organism>
<dbReference type="RefSeq" id="WP_103203908.1">
    <property type="nucleotide sequence ID" value="NZ_CVTD020000029.1"/>
</dbReference>
<reference evidence="2 3" key="1">
    <citation type="submission" date="2015-06" db="EMBL/GenBank/DDBJ databases">
        <authorList>
            <person name="Wibberg Daniel"/>
        </authorList>
    </citation>
    <scope>NUCLEOTIDE SEQUENCE [LARGE SCALE GENOMIC DNA]</scope>
    <source>
        <strain evidence="2 3">T3/55T</strain>
    </source>
</reference>
<dbReference type="PANTHER" id="PTHR13696">
    <property type="entry name" value="P-LOOP CONTAINING NUCLEOSIDE TRIPHOSPHATE HYDROLASE"/>
    <property type="match status" value="1"/>
</dbReference>
<dbReference type="Gene3D" id="3.40.50.300">
    <property type="entry name" value="P-loop containing nucleotide triphosphate hydrolases"/>
    <property type="match status" value="1"/>
</dbReference>